<dbReference type="AlphaFoldDB" id="A0A2T7PH15"/>
<reference evidence="2 3" key="1">
    <citation type="submission" date="2018-04" db="EMBL/GenBank/DDBJ databases">
        <title>The genome of golden apple snail Pomacea canaliculata provides insight into stress tolerance and invasive adaptation.</title>
        <authorList>
            <person name="Liu C."/>
            <person name="Liu B."/>
            <person name="Ren Y."/>
            <person name="Zhang Y."/>
            <person name="Wang H."/>
            <person name="Li S."/>
            <person name="Jiang F."/>
            <person name="Yin L."/>
            <person name="Zhang G."/>
            <person name="Qian W."/>
            <person name="Fan W."/>
        </authorList>
    </citation>
    <scope>NUCLEOTIDE SEQUENCE [LARGE SCALE GENOMIC DNA]</scope>
    <source>
        <strain evidence="2">SZHN2017</strain>
        <tissue evidence="2">Muscle</tissue>
    </source>
</reference>
<comment type="caution">
    <text evidence="2">The sequence shown here is derived from an EMBL/GenBank/DDBJ whole genome shotgun (WGS) entry which is preliminary data.</text>
</comment>
<gene>
    <name evidence="2" type="ORF">C0Q70_08157</name>
</gene>
<proteinExistence type="predicted"/>
<protein>
    <submittedName>
        <fullName evidence="2">Uncharacterized protein</fullName>
    </submittedName>
</protein>
<organism evidence="2 3">
    <name type="scientific">Pomacea canaliculata</name>
    <name type="common">Golden apple snail</name>
    <dbReference type="NCBI Taxonomy" id="400727"/>
    <lineage>
        <taxon>Eukaryota</taxon>
        <taxon>Metazoa</taxon>
        <taxon>Spiralia</taxon>
        <taxon>Lophotrochozoa</taxon>
        <taxon>Mollusca</taxon>
        <taxon>Gastropoda</taxon>
        <taxon>Caenogastropoda</taxon>
        <taxon>Architaenioglossa</taxon>
        <taxon>Ampullarioidea</taxon>
        <taxon>Ampullariidae</taxon>
        <taxon>Pomacea</taxon>
    </lineage>
</organism>
<feature type="compositionally biased region" description="Basic residues" evidence="1">
    <location>
        <begin position="156"/>
        <end position="167"/>
    </location>
</feature>
<dbReference type="EMBL" id="PZQS01000004">
    <property type="protein sequence ID" value="PVD32712.1"/>
    <property type="molecule type" value="Genomic_DNA"/>
</dbReference>
<keyword evidence="3" id="KW-1185">Reference proteome</keyword>
<dbReference type="Proteomes" id="UP000245119">
    <property type="component" value="Linkage Group LG4"/>
</dbReference>
<feature type="region of interest" description="Disordered" evidence="1">
    <location>
        <begin position="144"/>
        <end position="167"/>
    </location>
</feature>
<name>A0A2T7PH15_POMCA</name>
<evidence type="ECO:0000256" key="1">
    <source>
        <dbReference type="SAM" id="MobiDB-lite"/>
    </source>
</evidence>
<accession>A0A2T7PH15</accession>
<evidence type="ECO:0000313" key="3">
    <source>
        <dbReference type="Proteomes" id="UP000245119"/>
    </source>
</evidence>
<sequence>MQLCEFIRSSRTTDYYFISKTCCEGPGQDQGNITSTAEWGRGGVGVGPGWGGPNRPWTVDHRPSTDLRHDSQLPQLWERSDAASVPLAFRKSVVASSPPPRWGILQNRRACMKRLPARENKCSHGVETHNRPLWWSVQQHMQLRRRNMADRPEKKEKKRKKMTKEKQ</sequence>
<evidence type="ECO:0000313" key="2">
    <source>
        <dbReference type="EMBL" id="PVD32712.1"/>
    </source>
</evidence>